<comment type="caution">
    <text evidence="1">The sequence shown here is derived from an EMBL/GenBank/DDBJ whole genome shotgun (WGS) entry which is preliminary data.</text>
</comment>
<dbReference type="SUPFAM" id="SSF56672">
    <property type="entry name" value="DNA/RNA polymerases"/>
    <property type="match status" value="1"/>
</dbReference>
<proteinExistence type="predicted"/>
<dbReference type="InterPro" id="IPR043502">
    <property type="entry name" value="DNA/RNA_pol_sf"/>
</dbReference>
<dbReference type="PANTHER" id="PTHR11439">
    <property type="entry name" value="GAG-POL-RELATED RETROTRANSPOSON"/>
    <property type="match status" value="1"/>
</dbReference>
<dbReference type="AlphaFoldDB" id="A0A833Y7S2"/>
<sequence length="227" mass="26178">MTHVKLVASPMSTTHALTMFVGMQYLSLTRADISFSVNRICQFMHRSTTVHWTAVKHILRYLKHTVDHGILIRPSHTSQFIAYSDADWGGSPDDRRSTTGYCNFFGHNIVTWSSKKQTKVAWSSTEAEYQAIANTTAELIWLQSLYRELDIYQPYAPIIWCDNIGATYLTANLVFHARTKHIELDYHFVREHVSKKLLDVRFIFQEGSSGRCIDEASIFTTIYFAQR</sequence>
<evidence type="ECO:0008006" key="3">
    <source>
        <dbReference type="Google" id="ProtNLM"/>
    </source>
</evidence>
<dbReference type="Proteomes" id="UP000619265">
    <property type="component" value="Unassembled WGS sequence"/>
</dbReference>
<evidence type="ECO:0000313" key="2">
    <source>
        <dbReference type="Proteomes" id="UP000619265"/>
    </source>
</evidence>
<protein>
    <recommendedName>
        <fullName evidence="3">Secreted RxLR effector protein 161-like</fullName>
    </recommendedName>
</protein>
<name>A0A833Y7S2_JUGRE</name>
<reference evidence="1" key="2">
    <citation type="submission" date="2020-03" db="EMBL/GenBank/DDBJ databases">
        <title>Walnut 2.0.</title>
        <authorList>
            <person name="Marrano A."/>
            <person name="Britton M."/>
            <person name="Zimin A.V."/>
            <person name="Zaini P.A."/>
            <person name="Workman R."/>
            <person name="Puiu D."/>
            <person name="Bianco L."/>
            <person name="Allen B.J."/>
            <person name="Troggio M."/>
            <person name="Leslie C.A."/>
            <person name="Timp W."/>
            <person name="Dendekar A."/>
            <person name="Salzberg S.L."/>
            <person name="Neale D.B."/>
        </authorList>
    </citation>
    <scope>NUCLEOTIDE SEQUENCE</scope>
    <source>
        <tissue evidence="1">Leaves</tissue>
    </source>
</reference>
<gene>
    <name evidence="1" type="ORF">F2P56_004349</name>
</gene>
<organism evidence="1 2">
    <name type="scientific">Juglans regia</name>
    <name type="common">English walnut</name>
    <dbReference type="NCBI Taxonomy" id="51240"/>
    <lineage>
        <taxon>Eukaryota</taxon>
        <taxon>Viridiplantae</taxon>
        <taxon>Streptophyta</taxon>
        <taxon>Embryophyta</taxon>
        <taxon>Tracheophyta</taxon>
        <taxon>Spermatophyta</taxon>
        <taxon>Magnoliopsida</taxon>
        <taxon>eudicotyledons</taxon>
        <taxon>Gunneridae</taxon>
        <taxon>Pentapetalae</taxon>
        <taxon>rosids</taxon>
        <taxon>fabids</taxon>
        <taxon>Fagales</taxon>
        <taxon>Juglandaceae</taxon>
        <taxon>Juglans</taxon>
    </lineage>
</organism>
<dbReference type="Gramene" id="Jr02_12620_p1">
    <property type="protein sequence ID" value="cds.Jr02_12620_p1"/>
    <property type="gene ID" value="Jr02_12620"/>
</dbReference>
<evidence type="ECO:0000313" key="1">
    <source>
        <dbReference type="EMBL" id="KAF5477732.1"/>
    </source>
</evidence>
<reference evidence="1" key="1">
    <citation type="submission" date="2015-10" db="EMBL/GenBank/DDBJ databases">
        <authorList>
            <person name="Martinez-Garcia P.J."/>
            <person name="Crepeau M.W."/>
            <person name="Puiu D."/>
            <person name="Gonzalez-Ibeas D."/>
            <person name="Whalen J."/>
            <person name="Stevens K."/>
            <person name="Paul R."/>
            <person name="Butterfield T."/>
            <person name="Britton M."/>
            <person name="Reagan R."/>
            <person name="Chakraborty S."/>
            <person name="Walawage S.L."/>
            <person name="Vasquez-Gross H.A."/>
            <person name="Cardeno C."/>
            <person name="Famula R."/>
            <person name="Pratt K."/>
            <person name="Kuruganti S."/>
            <person name="Aradhya M.K."/>
            <person name="Leslie C.A."/>
            <person name="Dandekar A.M."/>
            <person name="Salzberg S.L."/>
            <person name="Wegrzyn J.L."/>
            <person name="Langley C.H."/>
            <person name="Neale D.B."/>
        </authorList>
    </citation>
    <scope>NUCLEOTIDE SEQUENCE</scope>
    <source>
        <tissue evidence="1">Leaves</tissue>
    </source>
</reference>
<accession>A0A833Y7S2</accession>
<dbReference type="PANTHER" id="PTHR11439:SF450">
    <property type="entry name" value="REVERSE TRANSCRIPTASE TY1_COPIA-TYPE DOMAIN-CONTAINING PROTEIN"/>
    <property type="match status" value="1"/>
</dbReference>
<dbReference type="CDD" id="cd09272">
    <property type="entry name" value="RNase_HI_RT_Ty1"/>
    <property type="match status" value="1"/>
</dbReference>
<dbReference type="EMBL" id="LIHL02000002">
    <property type="protein sequence ID" value="KAF5477732.1"/>
    <property type="molecule type" value="Genomic_DNA"/>
</dbReference>